<accession>A0A8H5CR42</accession>
<evidence type="ECO:0000256" key="2">
    <source>
        <dbReference type="ARBA" id="ARBA00022741"/>
    </source>
</evidence>
<keyword evidence="1" id="KW-0808">Transferase</keyword>
<dbReference type="GO" id="GO:0005524">
    <property type="term" value="F:ATP binding"/>
    <property type="evidence" value="ECO:0007669"/>
    <property type="project" value="UniProtKB-KW"/>
</dbReference>
<dbReference type="InterPro" id="IPR011009">
    <property type="entry name" value="Kinase-like_dom_sf"/>
</dbReference>
<dbReference type="Gene3D" id="1.10.510.10">
    <property type="entry name" value="Transferase(Phosphotransferase) domain 1"/>
    <property type="match status" value="1"/>
</dbReference>
<organism evidence="7 8">
    <name type="scientific">Tetrapyrgos nigripes</name>
    <dbReference type="NCBI Taxonomy" id="182062"/>
    <lineage>
        <taxon>Eukaryota</taxon>
        <taxon>Fungi</taxon>
        <taxon>Dikarya</taxon>
        <taxon>Basidiomycota</taxon>
        <taxon>Agaricomycotina</taxon>
        <taxon>Agaricomycetes</taxon>
        <taxon>Agaricomycetidae</taxon>
        <taxon>Agaricales</taxon>
        <taxon>Marasmiineae</taxon>
        <taxon>Marasmiaceae</taxon>
        <taxon>Tetrapyrgos</taxon>
    </lineage>
</organism>
<evidence type="ECO:0000256" key="1">
    <source>
        <dbReference type="ARBA" id="ARBA00022679"/>
    </source>
</evidence>
<feature type="domain" description="Protein kinase" evidence="6">
    <location>
        <begin position="20"/>
        <end position="231"/>
    </location>
</feature>
<dbReference type="EMBL" id="JAACJM010000111">
    <property type="protein sequence ID" value="KAF5345518.1"/>
    <property type="molecule type" value="Genomic_DNA"/>
</dbReference>
<dbReference type="Proteomes" id="UP000559256">
    <property type="component" value="Unassembled WGS sequence"/>
</dbReference>
<evidence type="ECO:0000256" key="3">
    <source>
        <dbReference type="ARBA" id="ARBA00022777"/>
    </source>
</evidence>
<dbReference type="InterPro" id="IPR008271">
    <property type="entry name" value="Ser/Thr_kinase_AS"/>
</dbReference>
<comment type="similarity">
    <text evidence="5">Belongs to the protein kinase superfamily. Ser/Thr protein kinase family. GCN2 subfamily.</text>
</comment>
<dbReference type="GO" id="GO:0005634">
    <property type="term" value="C:nucleus"/>
    <property type="evidence" value="ECO:0007669"/>
    <property type="project" value="TreeGrafter"/>
</dbReference>
<keyword evidence="2" id="KW-0547">Nucleotide-binding</keyword>
<dbReference type="AlphaFoldDB" id="A0A8H5CR42"/>
<dbReference type="SUPFAM" id="SSF56112">
    <property type="entry name" value="Protein kinase-like (PK-like)"/>
    <property type="match status" value="1"/>
</dbReference>
<dbReference type="OrthoDB" id="413582at2759"/>
<dbReference type="Pfam" id="PF00069">
    <property type="entry name" value="Pkinase"/>
    <property type="match status" value="1"/>
</dbReference>
<evidence type="ECO:0000313" key="8">
    <source>
        <dbReference type="Proteomes" id="UP000559256"/>
    </source>
</evidence>
<comment type="caution">
    <text evidence="7">The sequence shown here is derived from an EMBL/GenBank/DDBJ whole genome shotgun (WGS) entry which is preliminary data.</text>
</comment>
<keyword evidence="4" id="KW-0067">ATP-binding</keyword>
<evidence type="ECO:0000313" key="7">
    <source>
        <dbReference type="EMBL" id="KAF5345518.1"/>
    </source>
</evidence>
<protein>
    <recommendedName>
        <fullName evidence="6">Protein kinase domain-containing protein</fullName>
    </recommendedName>
</protein>
<dbReference type="PROSITE" id="PS50011">
    <property type="entry name" value="PROTEIN_KINASE_DOM"/>
    <property type="match status" value="1"/>
</dbReference>
<dbReference type="InterPro" id="IPR050339">
    <property type="entry name" value="CC_SR_Kinase"/>
</dbReference>
<dbReference type="SMART" id="SM00220">
    <property type="entry name" value="S_TKc"/>
    <property type="match status" value="1"/>
</dbReference>
<evidence type="ECO:0000256" key="5">
    <source>
        <dbReference type="ARBA" id="ARBA00037982"/>
    </source>
</evidence>
<evidence type="ECO:0000259" key="6">
    <source>
        <dbReference type="PROSITE" id="PS50011"/>
    </source>
</evidence>
<dbReference type="CDD" id="cd00180">
    <property type="entry name" value="PKc"/>
    <property type="match status" value="1"/>
</dbReference>
<reference evidence="7 8" key="1">
    <citation type="journal article" date="2020" name="ISME J.">
        <title>Uncovering the hidden diversity of litter-decomposition mechanisms in mushroom-forming fungi.</title>
        <authorList>
            <person name="Floudas D."/>
            <person name="Bentzer J."/>
            <person name="Ahren D."/>
            <person name="Johansson T."/>
            <person name="Persson P."/>
            <person name="Tunlid A."/>
        </authorList>
    </citation>
    <scope>NUCLEOTIDE SEQUENCE [LARGE SCALE GENOMIC DNA]</scope>
    <source>
        <strain evidence="7 8">CBS 291.85</strain>
    </source>
</reference>
<gene>
    <name evidence="7" type="ORF">D9758_012018</name>
</gene>
<sequence length="231" mass="26010">MADSDSDDGIPWVVGSEPEENGYQLLFEGIASTISKTLASVDGTEPQWIVVKSATTVKKFSKEPHDIVKEARILTELTELGGHVNIIPIIETTPDLNRRTMNIWMPLIPYSLDQLLDTTAFVPELGSARFYLLTRSIFIQLLSALSFLHSWGIAHRDIKPTNILLTNEGQVQLVDFGIVWDGIKELNVERGKKLEEDGKDGTQKWPSDLWPEERGKMYFQAHTVPQNSFSE</sequence>
<evidence type="ECO:0000256" key="4">
    <source>
        <dbReference type="ARBA" id="ARBA00022840"/>
    </source>
</evidence>
<keyword evidence="8" id="KW-1185">Reference proteome</keyword>
<keyword evidence="3" id="KW-0418">Kinase</keyword>
<dbReference type="PROSITE" id="PS00108">
    <property type="entry name" value="PROTEIN_KINASE_ST"/>
    <property type="match status" value="1"/>
</dbReference>
<dbReference type="PANTHER" id="PTHR11042">
    <property type="entry name" value="EUKARYOTIC TRANSLATION INITIATION FACTOR 2-ALPHA KINASE EIF2-ALPHA KINASE -RELATED"/>
    <property type="match status" value="1"/>
</dbReference>
<dbReference type="GO" id="GO:0004672">
    <property type="term" value="F:protein kinase activity"/>
    <property type="evidence" value="ECO:0007669"/>
    <property type="project" value="InterPro"/>
</dbReference>
<dbReference type="InterPro" id="IPR000719">
    <property type="entry name" value="Prot_kinase_dom"/>
</dbReference>
<dbReference type="GO" id="GO:0005737">
    <property type="term" value="C:cytoplasm"/>
    <property type="evidence" value="ECO:0007669"/>
    <property type="project" value="TreeGrafter"/>
</dbReference>
<proteinExistence type="inferred from homology"/>
<name>A0A8H5CR42_9AGAR</name>